<dbReference type="PROSITE" id="PS50180">
    <property type="entry name" value="GAE"/>
    <property type="match status" value="1"/>
</dbReference>
<dbReference type="EMBL" id="JABFUD020000022">
    <property type="protein sequence ID" value="KAI5061986.1"/>
    <property type="molecule type" value="Genomic_DNA"/>
</dbReference>
<feature type="non-terminal residue" evidence="8">
    <location>
        <position position="443"/>
    </location>
</feature>
<accession>A0A9D4U5J3</accession>
<keyword evidence="6" id="KW-0472">Membrane</keyword>
<dbReference type="GO" id="GO:0030117">
    <property type="term" value="C:membrane coat"/>
    <property type="evidence" value="ECO:0007669"/>
    <property type="project" value="InterPro"/>
</dbReference>
<evidence type="ECO:0000256" key="1">
    <source>
        <dbReference type="ARBA" id="ARBA00004308"/>
    </source>
</evidence>
<dbReference type="InterPro" id="IPR002553">
    <property type="entry name" value="Clathrin/coatomer_adapt-like_N"/>
</dbReference>
<keyword evidence="3" id="KW-0813">Transport</keyword>
<keyword evidence="4" id="KW-0653">Protein transport</keyword>
<dbReference type="Gene3D" id="1.25.10.10">
    <property type="entry name" value="Leucine-rich Repeat Variant"/>
    <property type="match status" value="1"/>
</dbReference>
<dbReference type="InterPro" id="IPR050840">
    <property type="entry name" value="Adaptor_Complx_Large_Subunit"/>
</dbReference>
<dbReference type="InterPro" id="IPR011989">
    <property type="entry name" value="ARM-like"/>
</dbReference>
<keyword evidence="9" id="KW-1185">Reference proteome</keyword>
<dbReference type="OrthoDB" id="996157at2759"/>
<evidence type="ECO:0000313" key="9">
    <source>
        <dbReference type="Proteomes" id="UP000886520"/>
    </source>
</evidence>
<evidence type="ECO:0000256" key="6">
    <source>
        <dbReference type="ARBA" id="ARBA00023136"/>
    </source>
</evidence>
<dbReference type="InterPro" id="IPR016024">
    <property type="entry name" value="ARM-type_fold"/>
</dbReference>
<dbReference type="Pfam" id="PF02883">
    <property type="entry name" value="Alpha_adaptinC2"/>
    <property type="match status" value="1"/>
</dbReference>
<dbReference type="InterPro" id="IPR008152">
    <property type="entry name" value="Clathrin_a/b/g-adaptin_app_Ig"/>
</dbReference>
<dbReference type="GO" id="GO:0005794">
    <property type="term" value="C:Golgi apparatus"/>
    <property type="evidence" value="ECO:0007669"/>
    <property type="project" value="UniProtKB-SubCell"/>
</dbReference>
<comment type="subcellular location">
    <subcellularLocation>
        <location evidence="1">Endomembrane system</location>
    </subcellularLocation>
    <subcellularLocation>
        <location evidence="2">Golgi apparatus</location>
    </subcellularLocation>
</comment>
<evidence type="ECO:0000256" key="5">
    <source>
        <dbReference type="ARBA" id="ARBA00023034"/>
    </source>
</evidence>
<dbReference type="AlphaFoldDB" id="A0A9D4U5J3"/>
<dbReference type="Proteomes" id="UP000886520">
    <property type="component" value="Chromosome 22"/>
</dbReference>
<organism evidence="8 9">
    <name type="scientific">Adiantum capillus-veneris</name>
    <name type="common">Maidenhair fern</name>
    <dbReference type="NCBI Taxonomy" id="13818"/>
    <lineage>
        <taxon>Eukaryota</taxon>
        <taxon>Viridiplantae</taxon>
        <taxon>Streptophyta</taxon>
        <taxon>Embryophyta</taxon>
        <taxon>Tracheophyta</taxon>
        <taxon>Polypodiopsida</taxon>
        <taxon>Polypodiidae</taxon>
        <taxon>Polypodiales</taxon>
        <taxon>Pteridineae</taxon>
        <taxon>Pteridaceae</taxon>
        <taxon>Vittarioideae</taxon>
        <taxon>Adiantum</taxon>
    </lineage>
</organism>
<dbReference type="SUPFAM" id="SSF48371">
    <property type="entry name" value="ARM repeat"/>
    <property type="match status" value="1"/>
</dbReference>
<sequence>FASSKLWYIQNMINLICEAGEFVTHDSLYTLIVIITNTPELHGYTVRLLYRMLGTCKNQESLALVAIWCIGEYGEMLINHAGELETEEPVTITEPEVLDTLEDIFGGLGASPNIKSFLLIALFKISSRYESCTEKTKEMIAGYKQSSILELQQRAVEFDAVVSKHFNIRKALVERIPVLNETVYESKRADTAVAALGPKVRIASPPLFTDKDNVPTKPRAESANTDLVNLMDLNSERVTSDSNINGVNVLQDLLDMDSKYSKFPPGASNSETYATKDAEYHQLATLGNEQYAEFYSAQGPLFPTIIVLQTSRLKVLFDLTKPAHNPQTTVIQATYLNTSSDLCTDLTLQAAVPKFLLLKLDPASGNVLLPNANGTITQCLTVTNTLHGQKPLMMRITQHAKALRISKTHWRASISLLKPPNKIKGPRYIYIWNCNCHERETLV</sequence>
<evidence type="ECO:0000256" key="4">
    <source>
        <dbReference type="ARBA" id="ARBA00022927"/>
    </source>
</evidence>
<dbReference type="SUPFAM" id="SSF49348">
    <property type="entry name" value="Clathrin adaptor appendage domain"/>
    <property type="match status" value="1"/>
</dbReference>
<gene>
    <name evidence="8" type="ORF">GOP47_0022525</name>
</gene>
<keyword evidence="5" id="KW-0333">Golgi apparatus</keyword>
<name>A0A9D4U5J3_ADICA</name>
<dbReference type="GO" id="GO:0006886">
    <property type="term" value="P:intracellular protein transport"/>
    <property type="evidence" value="ECO:0007669"/>
    <property type="project" value="InterPro"/>
</dbReference>
<comment type="caution">
    <text evidence="8">The sequence shown here is derived from an EMBL/GenBank/DDBJ whole genome shotgun (WGS) entry which is preliminary data.</text>
</comment>
<evidence type="ECO:0000256" key="2">
    <source>
        <dbReference type="ARBA" id="ARBA00004555"/>
    </source>
</evidence>
<dbReference type="Pfam" id="PF01602">
    <property type="entry name" value="Adaptin_N"/>
    <property type="match status" value="1"/>
</dbReference>
<dbReference type="Gene3D" id="2.60.40.1230">
    <property type="match status" value="1"/>
</dbReference>
<dbReference type="PANTHER" id="PTHR22780">
    <property type="entry name" value="ADAPTIN, ALPHA/GAMMA/EPSILON"/>
    <property type="match status" value="1"/>
</dbReference>
<protein>
    <recommendedName>
        <fullName evidence="7">GAE domain-containing protein</fullName>
    </recommendedName>
</protein>
<reference evidence="8" key="1">
    <citation type="submission" date="2021-01" db="EMBL/GenBank/DDBJ databases">
        <title>Adiantum capillus-veneris genome.</title>
        <authorList>
            <person name="Fang Y."/>
            <person name="Liao Q."/>
        </authorList>
    </citation>
    <scope>NUCLEOTIDE SEQUENCE</scope>
    <source>
        <strain evidence="8">H3</strain>
        <tissue evidence="8">Leaf</tissue>
    </source>
</reference>
<dbReference type="GO" id="GO:0016192">
    <property type="term" value="P:vesicle-mediated transport"/>
    <property type="evidence" value="ECO:0007669"/>
    <property type="project" value="InterPro"/>
</dbReference>
<evidence type="ECO:0000259" key="7">
    <source>
        <dbReference type="PROSITE" id="PS50180"/>
    </source>
</evidence>
<dbReference type="InterPro" id="IPR008153">
    <property type="entry name" value="GAE_dom"/>
</dbReference>
<evidence type="ECO:0000313" key="8">
    <source>
        <dbReference type="EMBL" id="KAI5061986.1"/>
    </source>
</evidence>
<feature type="domain" description="GAE" evidence="7">
    <location>
        <begin position="300"/>
        <end position="420"/>
    </location>
</feature>
<evidence type="ECO:0000256" key="3">
    <source>
        <dbReference type="ARBA" id="ARBA00022448"/>
    </source>
</evidence>
<dbReference type="InterPro" id="IPR013041">
    <property type="entry name" value="Clathrin_app_Ig-like_sf"/>
</dbReference>
<proteinExistence type="predicted"/>
<dbReference type="SMART" id="SM00809">
    <property type="entry name" value="Alpha_adaptinC2"/>
    <property type="match status" value="1"/>
</dbReference>